<protein>
    <recommendedName>
        <fullName evidence="4">Ribonuclease P protein subunit p29</fullName>
    </recommendedName>
</protein>
<reference evidence="6 7" key="1">
    <citation type="submission" date="2024-07" db="EMBL/GenBank/DDBJ databases">
        <title>Chromosome-level genome assembly of the water stick insect Ranatra chinensis (Heteroptera: Nepidae).</title>
        <authorList>
            <person name="Liu X."/>
        </authorList>
    </citation>
    <scope>NUCLEOTIDE SEQUENCE [LARGE SCALE GENOMIC DNA]</scope>
    <source>
        <strain evidence="6">Cailab_2021Rc</strain>
        <tissue evidence="6">Muscle</tissue>
    </source>
</reference>
<dbReference type="InterPro" id="IPR036980">
    <property type="entry name" value="RNase_P/MRP_Rpp29_sf"/>
</dbReference>
<dbReference type="PANTHER" id="PTHR13348">
    <property type="entry name" value="RIBONUCLEASE P SUBUNIT P29"/>
    <property type="match status" value="1"/>
</dbReference>
<evidence type="ECO:0000256" key="3">
    <source>
        <dbReference type="ARBA" id="ARBA00006181"/>
    </source>
</evidence>
<dbReference type="InterPro" id="IPR002730">
    <property type="entry name" value="Rpp29/RNP1"/>
</dbReference>
<dbReference type="SUPFAM" id="SSF101744">
    <property type="entry name" value="Rof/RNase P subunit-like"/>
    <property type="match status" value="1"/>
</dbReference>
<evidence type="ECO:0000256" key="1">
    <source>
        <dbReference type="ARBA" id="ARBA00002435"/>
    </source>
</evidence>
<proteinExistence type="inferred from homology"/>
<sequence length="201" mass="23642">MINISTVSVCDKLPDKILEKTIGFSTEIEDQEVSYIQSRIPSNDHYEITKLLHKNFPISKERQIVKKRAYRKGRQKRQTGCQLTSTRRRELGLHKLSRSGLKFTDLLPIHAIWVDYMRTYLGLDEFSKKKWYKVLHISIWTLFSKLLWKADYHGAYISVIRSLCPSFVGLEGILVMEMRNVFKIVSKDDITRSKIYMPRNV</sequence>
<keyword evidence="7" id="KW-1185">Reference proteome</keyword>
<evidence type="ECO:0000256" key="2">
    <source>
        <dbReference type="ARBA" id="ARBA00004123"/>
    </source>
</evidence>
<gene>
    <name evidence="6" type="ORF">AAG570_000427</name>
</gene>
<dbReference type="Gene3D" id="2.30.30.210">
    <property type="entry name" value="Ribonuclease P/MRP, subunit p29"/>
    <property type="match status" value="1"/>
</dbReference>
<dbReference type="Proteomes" id="UP001558652">
    <property type="component" value="Unassembled WGS sequence"/>
</dbReference>
<dbReference type="GO" id="GO:0006396">
    <property type="term" value="P:RNA processing"/>
    <property type="evidence" value="ECO:0007669"/>
    <property type="project" value="UniProtKB-ARBA"/>
</dbReference>
<dbReference type="PANTHER" id="PTHR13348:SF0">
    <property type="entry name" value="RIBONUCLEASE P PROTEIN SUBUNIT P29"/>
    <property type="match status" value="1"/>
</dbReference>
<dbReference type="InterPro" id="IPR016848">
    <property type="entry name" value="RNase_P/MRP_Rpp29-subunit"/>
</dbReference>
<dbReference type="Pfam" id="PF01868">
    <property type="entry name" value="RNase_P-MRP_p29"/>
    <property type="match status" value="1"/>
</dbReference>
<comment type="subunit">
    <text evidence="5">Component of nuclear RNase P and RNase MRP ribonucleoproteins. RNase P consists of a catalytic RNA moiety and 10 different protein chains; POP1, POP4, POP5, POP7, RPP14, RPP21, RPP25, RPP30, RPP38 and RPP40. Within the RNase P complex, POP1, POP7 and RPP25 form the 'finger' subcomplex, POP5, RPP14, RPP40 and homodimeric RPP30 form the 'palm' subcomplex, and RPP21, POP4 and RPP38 form the 'wrist' subcomplex. All subunits of the RNase P complex interact with the catalytic RNA. Several subunits of RNase P are also part of the RNase MRP complex. RNase MRP consists of a catalytic RNA moiety and about 8 protein subunits; POP1, POP7, RPP25, RPP30, RPP38, RPP40 and possibly also POP4 and POP5.</text>
</comment>
<dbReference type="GO" id="GO:0005634">
    <property type="term" value="C:nucleus"/>
    <property type="evidence" value="ECO:0007669"/>
    <property type="project" value="UniProtKB-SubCell"/>
</dbReference>
<dbReference type="AlphaFoldDB" id="A0ABD0YX08"/>
<organism evidence="6 7">
    <name type="scientific">Ranatra chinensis</name>
    <dbReference type="NCBI Taxonomy" id="642074"/>
    <lineage>
        <taxon>Eukaryota</taxon>
        <taxon>Metazoa</taxon>
        <taxon>Ecdysozoa</taxon>
        <taxon>Arthropoda</taxon>
        <taxon>Hexapoda</taxon>
        <taxon>Insecta</taxon>
        <taxon>Pterygota</taxon>
        <taxon>Neoptera</taxon>
        <taxon>Paraneoptera</taxon>
        <taxon>Hemiptera</taxon>
        <taxon>Heteroptera</taxon>
        <taxon>Panheteroptera</taxon>
        <taxon>Nepomorpha</taxon>
        <taxon>Nepidae</taxon>
        <taxon>Ranatrinae</taxon>
        <taxon>Ranatra</taxon>
    </lineage>
</organism>
<comment type="function">
    <text evidence="1">Component of ribonuclease P, a ribonucleoprotein complex that generates mature tRNA molecules by cleaving their 5'-ends.</text>
</comment>
<comment type="subcellular location">
    <subcellularLocation>
        <location evidence="2">Nucleus</location>
    </subcellularLocation>
</comment>
<evidence type="ECO:0000256" key="5">
    <source>
        <dbReference type="ARBA" id="ARBA00046486"/>
    </source>
</evidence>
<name>A0ABD0YX08_9HEMI</name>
<comment type="caution">
    <text evidence="6">The sequence shown here is derived from an EMBL/GenBank/DDBJ whole genome shotgun (WGS) entry which is preliminary data.</text>
</comment>
<dbReference type="InterPro" id="IPR023534">
    <property type="entry name" value="Rof/RNase_P-like"/>
</dbReference>
<evidence type="ECO:0000256" key="4">
    <source>
        <dbReference type="ARBA" id="ARBA00016225"/>
    </source>
</evidence>
<accession>A0ABD0YX08</accession>
<evidence type="ECO:0000313" key="7">
    <source>
        <dbReference type="Proteomes" id="UP001558652"/>
    </source>
</evidence>
<evidence type="ECO:0000313" key="6">
    <source>
        <dbReference type="EMBL" id="KAL1140495.1"/>
    </source>
</evidence>
<dbReference type="EMBL" id="JBFDAA010000001">
    <property type="protein sequence ID" value="KAL1140495.1"/>
    <property type="molecule type" value="Genomic_DNA"/>
</dbReference>
<comment type="similarity">
    <text evidence="3">Belongs to the eukaryotic/archaeal RNase P protein component 1 family.</text>
</comment>
<dbReference type="SMART" id="SM00538">
    <property type="entry name" value="POP4"/>
    <property type="match status" value="1"/>
</dbReference>